<evidence type="ECO:0000259" key="3">
    <source>
        <dbReference type="PROSITE" id="PS50801"/>
    </source>
</evidence>
<evidence type="ECO:0000256" key="1">
    <source>
        <dbReference type="ARBA" id="ARBA00009013"/>
    </source>
</evidence>
<dbReference type="Gene3D" id="3.30.750.24">
    <property type="entry name" value="STAS domain"/>
    <property type="match status" value="1"/>
</dbReference>
<dbReference type="KEGG" id="ams:AMIS_47390"/>
<dbReference type="AlphaFoldDB" id="I0HAC2"/>
<dbReference type="EMBL" id="AP012319">
    <property type="protein sequence ID" value="BAL89959.1"/>
    <property type="molecule type" value="Genomic_DNA"/>
</dbReference>
<evidence type="ECO:0000313" key="4">
    <source>
        <dbReference type="EMBL" id="BAL89959.1"/>
    </source>
</evidence>
<feature type="domain" description="STAS" evidence="3">
    <location>
        <begin position="29"/>
        <end position="128"/>
    </location>
</feature>
<dbReference type="Pfam" id="PF13466">
    <property type="entry name" value="STAS_2"/>
    <property type="match status" value="1"/>
</dbReference>
<sequence length="128" mass="14016">MTEGHIMAADTFLDGTSLTVEVRSDTSSPQTIVVAAAGEIDRDSCERVRRAVEETLHRARPRLISLDLAEVTFLDSAGIRTLLHCRRDAGDFGCDLEIGRVHDHVYQVLAITGLVDLFALGEKVVPRS</sequence>
<dbReference type="OrthoDB" id="3297821at2"/>
<dbReference type="InterPro" id="IPR003658">
    <property type="entry name" value="Anti-sigma_ant"/>
</dbReference>
<protein>
    <recommendedName>
        <fullName evidence="2">Anti-sigma factor antagonist</fullName>
    </recommendedName>
</protein>
<organism evidence="4 5">
    <name type="scientific">Actinoplanes missouriensis (strain ATCC 14538 / DSM 43046 / CBS 188.64 / JCM 3121 / NBRC 102363 / NCIMB 12654 / NRRL B-3342 / UNCC 431)</name>
    <dbReference type="NCBI Taxonomy" id="512565"/>
    <lineage>
        <taxon>Bacteria</taxon>
        <taxon>Bacillati</taxon>
        <taxon>Actinomycetota</taxon>
        <taxon>Actinomycetes</taxon>
        <taxon>Micromonosporales</taxon>
        <taxon>Micromonosporaceae</taxon>
        <taxon>Actinoplanes</taxon>
    </lineage>
</organism>
<dbReference type="InterPro" id="IPR036513">
    <property type="entry name" value="STAS_dom_sf"/>
</dbReference>
<dbReference type="InterPro" id="IPR058548">
    <property type="entry name" value="MlaB-like_STAS"/>
</dbReference>
<evidence type="ECO:0000256" key="2">
    <source>
        <dbReference type="RuleBase" id="RU003749"/>
    </source>
</evidence>
<dbReference type="NCBIfam" id="TIGR00377">
    <property type="entry name" value="ant_ant_sig"/>
    <property type="match status" value="1"/>
</dbReference>
<dbReference type="CDD" id="cd07043">
    <property type="entry name" value="STAS_anti-anti-sigma_factors"/>
    <property type="match status" value="1"/>
</dbReference>
<dbReference type="PATRIC" id="fig|512565.3.peg.4728"/>
<name>I0HAC2_ACTM4</name>
<dbReference type="GO" id="GO:0043856">
    <property type="term" value="F:anti-sigma factor antagonist activity"/>
    <property type="evidence" value="ECO:0007669"/>
    <property type="project" value="InterPro"/>
</dbReference>
<dbReference type="PANTHER" id="PTHR33495:SF2">
    <property type="entry name" value="ANTI-SIGMA FACTOR ANTAGONIST TM_1081-RELATED"/>
    <property type="match status" value="1"/>
</dbReference>
<dbReference type="HOGENOM" id="CLU_115403_3_4_11"/>
<comment type="similarity">
    <text evidence="1 2">Belongs to the anti-sigma-factor antagonist family.</text>
</comment>
<evidence type="ECO:0000313" key="5">
    <source>
        <dbReference type="Proteomes" id="UP000007882"/>
    </source>
</evidence>
<keyword evidence="5" id="KW-1185">Reference proteome</keyword>
<dbReference type="PROSITE" id="PS50801">
    <property type="entry name" value="STAS"/>
    <property type="match status" value="1"/>
</dbReference>
<dbReference type="STRING" id="512565.AMIS_47390"/>
<dbReference type="PANTHER" id="PTHR33495">
    <property type="entry name" value="ANTI-SIGMA FACTOR ANTAGONIST TM_1081-RELATED-RELATED"/>
    <property type="match status" value="1"/>
</dbReference>
<proteinExistence type="inferred from homology"/>
<reference evidence="4 5" key="1">
    <citation type="submission" date="2012-02" db="EMBL/GenBank/DDBJ databases">
        <title>Complete genome sequence of Actinoplanes missouriensis 431 (= NBRC 102363).</title>
        <authorList>
            <person name="Ohnishi Y."/>
            <person name="Ishikawa J."/>
            <person name="Sekine M."/>
            <person name="Hosoyama A."/>
            <person name="Harada T."/>
            <person name="Narita H."/>
            <person name="Hata T."/>
            <person name="Konno Y."/>
            <person name="Tutikane K."/>
            <person name="Fujita N."/>
            <person name="Horinouchi S."/>
            <person name="Hayakawa M."/>
        </authorList>
    </citation>
    <scope>NUCLEOTIDE SEQUENCE [LARGE SCALE GENOMIC DNA]</scope>
    <source>
        <strain evidence="5">ATCC 14538 / DSM 43046 / CBS 188.64 / JCM 3121 / NBRC 102363 / NCIMB 12654 / NRRL B-3342 / UNCC 431</strain>
    </source>
</reference>
<dbReference type="SUPFAM" id="SSF52091">
    <property type="entry name" value="SpoIIaa-like"/>
    <property type="match status" value="1"/>
</dbReference>
<dbReference type="Proteomes" id="UP000007882">
    <property type="component" value="Chromosome"/>
</dbReference>
<accession>I0HAC2</accession>
<gene>
    <name evidence="4" type="ordered locus">AMIS_47390</name>
</gene>
<dbReference type="eggNOG" id="COG1366">
    <property type="taxonomic scope" value="Bacteria"/>
</dbReference>
<dbReference type="InterPro" id="IPR002645">
    <property type="entry name" value="STAS_dom"/>
</dbReference>